<keyword evidence="3 4" id="KW-0012">Acyltransferase</keyword>
<evidence type="ECO:0000256" key="1">
    <source>
        <dbReference type="ARBA" id="ARBA00010982"/>
    </source>
</evidence>
<keyword evidence="8" id="KW-1185">Reference proteome</keyword>
<protein>
    <submittedName>
        <fullName evidence="7">Acetyl-CoA C-acetyltransferase</fullName>
    </submittedName>
</protein>
<evidence type="ECO:0000259" key="5">
    <source>
        <dbReference type="Pfam" id="PF00108"/>
    </source>
</evidence>
<feature type="domain" description="Thiolase N-terminal" evidence="5">
    <location>
        <begin position="6"/>
        <end position="262"/>
    </location>
</feature>
<evidence type="ECO:0000259" key="6">
    <source>
        <dbReference type="Pfam" id="PF02803"/>
    </source>
</evidence>
<sequence length="393" mass="40440">MSSPSIVIASAARTPVGSFNGAFANVAAHDLGAVAIKGVLDRAGVDAAEVDEVILGQILTAGAGQNPARQAAMKAGIPQEATAWGMNQLCGSGLRAVALGMQQIATGDAKIIVAGGQESMSMAPHCAHLRGGTKMGDLKMIDTMIKDGLTDAFYGYHMGTTAENVARQWQLSRDEQDAFAVASQNKAEAAQLAGRFKDEIVPVVVPGRKGDVTVDADEYIRHGATLDSMTKLKPAFDKEGTVTAGNASGINDGAAAALLMTEAEASRRGITPLVRIVSWATAGVDPKIMGTGPIPASRKALEKAGWKVSDLDLVEANEAFAAQACAVNKDLGWDTSIVNVNGGAIAIGHPVGASGARVLNTLVFEMKRRGAKKGLATLCIGGGMGIAMCVEAF</sequence>
<accession>A0ABX6QK92</accession>
<dbReference type="Pfam" id="PF02803">
    <property type="entry name" value="Thiolase_C"/>
    <property type="match status" value="1"/>
</dbReference>
<dbReference type="PROSITE" id="PS00098">
    <property type="entry name" value="THIOLASE_1"/>
    <property type="match status" value="1"/>
</dbReference>
<gene>
    <name evidence="7" type="ORF">FE840_003575</name>
</gene>
<evidence type="ECO:0000256" key="4">
    <source>
        <dbReference type="RuleBase" id="RU003557"/>
    </source>
</evidence>
<evidence type="ECO:0000256" key="2">
    <source>
        <dbReference type="ARBA" id="ARBA00022679"/>
    </source>
</evidence>
<evidence type="ECO:0000313" key="7">
    <source>
        <dbReference type="EMBL" id="QLF68702.1"/>
    </source>
</evidence>
<dbReference type="PROSITE" id="PS00737">
    <property type="entry name" value="THIOLASE_2"/>
    <property type="match status" value="1"/>
</dbReference>
<dbReference type="Gene3D" id="3.40.47.10">
    <property type="match status" value="2"/>
</dbReference>
<dbReference type="InterPro" id="IPR020615">
    <property type="entry name" value="Thiolase_acyl_enz_int_AS"/>
</dbReference>
<dbReference type="RefSeq" id="WP_138287137.1">
    <property type="nucleotide sequence ID" value="NZ_CP058350.1"/>
</dbReference>
<dbReference type="PANTHER" id="PTHR18919">
    <property type="entry name" value="ACETYL-COA C-ACYLTRANSFERASE"/>
    <property type="match status" value="1"/>
</dbReference>
<comment type="similarity">
    <text evidence="1 4">Belongs to the thiolase-like superfamily. Thiolase family.</text>
</comment>
<dbReference type="InterPro" id="IPR020610">
    <property type="entry name" value="Thiolase_AS"/>
</dbReference>
<evidence type="ECO:0000256" key="3">
    <source>
        <dbReference type="ARBA" id="ARBA00023315"/>
    </source>
</evidence>
<dbReference type="InterPro" id="IPR020616">
    <property type="entry name" value="Thiolase_N"/>
</dbReference>
<dbReference type="CDD" id="cd00751">
    <property type="entry name" value="thiolase"/>
    <property type="match status" value="1"/>
</dbReference>
<evidence type="ECO:0000313" key="8">
    <source>
        <dbReference type="Proteomes" id="UP000308530"/>
    </source>
</evidence>
<dbReference type="NCBIfam" id="TIGR01930">
    <property type="entry name" value="AcCoA-C-Actrans"/>
    <property type="match status" value="1"/>
</dbReference>
<dbReference type="Proteomes" id="UP000308530">
    <property type="component" value="Chromosome"/>
</dbReference>
<dbReference type="PIRSF" id="PIRSF000429">
    <property type="entry name" value="Ac-CoA_Ac_transf"/>
    <property type="match status" value="1"/>
</dbReference>
<dbReference type="InterPro" id="IPR002155">
    <property type="entry name" value="Thiolase"/>
</dbReference>
<reference evidence="7 8" key="1">
    <citation type="submission" date="2020-06" db="EMBL/GenBank/DDBJ databases">
        <title>Genome sequence of Rhizobium sp strain ADMK78.</title>
        <authorList>
            <person name="Rahi P."/>
        </authorList>
    </citation>
    <scope>NUCLEOTIDE SEQUENCE [LARGE SCALE GENOMIC DNA]</scope>
    <source>
        <strain evidence="7 8">ADMK78</strain>
    </source>
</reference>
<dbReference type="EMBL" id="CP058350">
    <property type="protein sequence ID" value="QLF68702.1"/>
    <property type="molecule type" value="Genomic_DNA"/>
</dbReference>
<organism evidence="7 8">
    <name type="scientific">Peteryoungia desertarenae</name>
    <dbReference type="NCBI Taxonomy" id="1813451"/>
    <lineage>
        <taxon>Bacteria</taxon>
        <taxon>Pseudomonadati</taxon>
        <taxon>Pseudomonadota</taxon>
        <taxon>Alphaproteobacteria</taxon>
        <taxon>Hyphomicrobiales</taxon>
        <taxon>Rhizobiaceae</taxon>
        <taxon>Peteryoungia</taxon>
    </lineage>
</organism>
<feature type="domain" description="Thiolase C-terminal" evidence="6">
    <location>
        <begin position="271"/>
        <end position="391"/>
    </location>
</feature>
<keyword evidence="2 4" id="KW-0808">Transferase</keyword>
<dbReference type="Pfam" id="PF00108">
    <property type="entry name" value="Thiolase_N"/>
    <property type="match status" value="1"/>
</dbReference>
<dbReference type="SUPFAM" id="SSF53901">
    <property type="entry name" value="Thiolase-like"/>
    <property type="match status" value="2"/>
</dbReference>
<dbReference type="InterPro" id="IPR020613">
    <property type="entry name" value="Thiolase_CS"/>
</dbReference>
<dbReference type="InterPro" id="IPR016039">
    <property type="entry name" value="Thiolase-like"/>
</dbReference>
<dbReference type="PANTHER" id="PTHR18919:SF107">
    <property type="entry name" value="ACETYL-COA ACETYLTRANSFERASE, CYTOSOLIC"/>
    <property type="match status" value="1"/>
</dbReference>
<dbReference type="PROSITE" id="PS00099">
    <property type="entry name" value="THIOLASE_3"/>
    <property type="match status" value="1"/>
</dbReference>
<name>A0ABX6QK92_9HYPH</name>
<dbReference type="InterPro" id="IPR020617">
    <property type="entry name" value="Thiolase_C"/>
</dbReference>
<proteinExistence type="inferred from homology"/>